<protein>
    <submittedName>
        <fullName evidence="2">Carboxymuconolactone decarboxylase</fullName>
    </submittedName>
</protein>
<dbReference type="OrthoDB" id="4704294at2"/>
<accession>A0A228IJ06</accession>
<dbReference type="Gene3D" id="1.20.1290.10">
    <property type="entry name" value="AhpD-like"/>
    <property type="match status" value="1"/>
</dbReference>
<reference evidence="2 3" key="2">
    <citation type="submission" date="2017-08" db="EMBL/GenBank/DDBJ databases">
        <title>WGS of novel Burkholderia cepaca complex species.</title>
        <authorList>
            <person name="Lipuma J."/>
            <person name="Spilker T."/>
        </authorList>
    </citation>
    <scope>NUCLEOTIDE SEQUENCE [LARGE SCALE GENOMIC DNA]</scope>
    <source>
        <strain evidence="2 3">AU17325</strain>
    </source>
</reference>
<dbReference type="InterPro" id="IPR029032">
    <property type="entry name" value="AhpD-like"/>
</dbReference>
<dbReference type="PANTHER" id="PTHR34846:SF5">
    <property type="entry name" value="CARBOXYMUCONOLACTONE DECARBOXYLASE-LIKE DOMAIN-CONTAINING PROTEIN"/>
    <property type="match status" value="1"/>
</dbReference>
<dbReference type="GO" id="GO:0051920">
    <property type="term" value="F:peroxiredoxin activity"/>
    <property type="evidence" value="ECO:0007669"/>
    <property type="project" value="InterPro"/>
</dbReference>
<evidence type="ECO:0000313" key="3">
    <source>
        <dbReference type="Proteomes" id="UP000214600"/>
    </source>
</evidence>
<dbReference type="PANTHER" id="PTHR34846">
    <property type="entry name" value="4-CARBOXYMUCONOLACTONE DECARBOXYLASE FAMILY PROTEIN (AFU_ORTHOLOGUE AFUA_6G11590)"/>
    <property type="match status" value="1"/>
</dbReference>
<sequence>MTQRIACAVPPFAPDIAASIDRIMRGRPPLRLFTTLARDTRLFTKFFAAGLLDQGHLDIRQREIVIDRTTALCRSEYEWGVHVSVFSPAAGLTSEQIRSLARGSADDACWSDADRLLIRLCDTLHRHCDIDDELWHALRPHFSDEALLELLMLAGFYRTVSYLTNGLRLPPEAGAARFPA</sequence>
<evidence type="ECO:0000313" key="2">
    <source>
        <dbReference type="EMBL" id="OXI42394.1"/>
    </source>
</evidence>
<dbReference type="EMBL" id="NKFA01000008">
    <property type="protein sequence ID" value="OXI42394.1"/>
    <property type="molecule type" value="Genomic_DNA"/>
</dbReference>
<gene>
    <name evidence="2" type="ORF">CFB84_24585</name>
</gene>
<dbReference type="InterPro" id="IPR003779">
    <property type="entry name" value="CMD-like"/>
</dbReference>
<name>A0A228IJ06_9BURK</name>
<dbReference type="SUPFAM" id="SSF69118">
    <property type="entry name" value="AhpD-like"/>
    <property type="match status" value="1"/>
</dbReference>
<reference evidence="3" key="1">
    <citation type="submission" date="2017-06" db="EMBL/GenBank/DDBJ databases">
        <authorList>
            <person name="LiPuma J."/>
            <person name="Spilker T."/>
        </authorList>
    </citation>
    <scope>NUCLEOTIDE SEQUENCE [LARGE SCALE GENOMIC DNA]</scope>
    <source>
        <strain evidence="3">AU17325</strain>
    </source>
</reference>
<dbReference type="AlphaFoldDB" id="A0A228IJ06"/>
<evidence type="ECO:0000259" key="1">
    <source>
        <dbReference type="Pfam" id="PF02627"/>
    </source>
</evidence>
<organism evidence="2 3">
    <name type="scientific">Burkholderia aenigmatica</name>
    <dbReference type="NCBI Taxonomy" id="2015348"/>
    <lineage>
        <taxon>Bacteria</taxon>
        <taxon>Pseudomonadati</taxon>
        <taxon>Pseudomonadota</taxon>
        <taxon>Betaproteobacteria</taxon>
        <taxon>Burkholderiales</taxon>
        <taxon>Burkholderiaceae</taxon>
        <taxon>Burkholderia</taxon>
        <taxon>Burkholderia cepacia complex</taxon>
    </lineage>
</organism>
<feature type="domain" description="Carboxymuconolactone decarboxylase-like" evidence="1">
    <location>
        <begin position="42"/>
        <end position="113"/>
    </location>
</feature>
<dbReference type="Proteomes" id="UP000214600">
    <property type="component" value="Unassembled WGS sequence"/>
</dbReference>
<comment type="caution">
    <text evidence="2">The sequence shown here is derived from an EMBL/GenBank/DDBJ whole genome shotgun (WGS) entry which is preliminary data.</text>
</comment>
<dbReference type="Pfam" id="PF02627">
    <property type="entry name" value="CMD"/>
    <property type="match status" value="1"/>
</dbReference>
<proteinExistence type="predicted"/>